<dbReference type="Proteomes" id="UP001201812">
    <property type="component" value="Unassembled WGS sequence"/>
</dbReference>
<evidence type="ECO:0000313" key="2">
    <source>
        <dbReference type="Proteomes" id="UP001201812"/>
    </source>
</evidence>
<dbReference type="AlphaFoldDB" id="A0AAD4MJU5"/>
<evidence type="ECO:0000313" key="1">
    <source>
        <dbReference type="EMBL" id="KAI1697458.1"/>
    </source>
</evidence>
<dbReference type="EMBL" id="JAKKPZ010000267">
    <property type="protein sequence ID" value="KAI1697458.1"/>
    <property type="molecule type" value="Genomic_DNA"/>
</dbReference>
<organism evidence="1 2">
    <name type="scientific">Ditylenchus destructor</name>
    <dbReference type="NCBI Taxonomy" id="166010"/>
    <lineage>
        <taxon>Eukaryota</taxon>
        <taxon>Metazoa</taxon>
        <taxon>Ecdysozoa</taxon>
        <taxon>Nematoda</taxon>
        <taxon>Chromadorea</taxon>
        <taxon>Rhabditida</taxon>
        <taxon>Tylenchina</taxon>
        <taxon>Tylenchomorpha</taxon>
        <taxon>Sphaerularioidea</taxon>
        <taxon>Anguinidae</taxon>
        <taxon>Anguininae</taxon>
        <taxon>Ditylenchus</taxon>
    </lineage>
</organism>
<name>A0AAD4MJU5_9BILA</name>
<reference evidence="1" key="1">
    <citation type="submission" date="2022-01" db="EMBL/GenBank/DDBJ databases">
        <title>Genome Sequence Resource for Two Populations of Ditylenchus destructor, the Migratory Endoparasitic Phytonematode.</title>
        <authorList>
            <person name="Zhang H."/>
            <person name="Lin R."/>
            <person name="Xie B."/>
        </authorList>
    </citation>
    <scope>NUCLEOTIDE SEQUENCE</scope>
    <source>
        <strain evidence="1">BazhouSP</strain>
    </source>
</reference>
<comment type="caution">
    <text evidence="1">The sequence shown here is derived from an EMBL/GenBank/DDBJ whole genome shotgun (WGS) entry which is preliminary data.</text>
</comment>
<accession>A0AAD4MJU5</accession>
<gene>
    <name evidence="1" type="ORF">DdX_18491</name>
</gene>
<protein>
    <submittedName>
        <fullName evidence="1">Uncharacterized protein</fullName>
    </submittedName>
</protein>
<proteinExistence type="predicted"/>
<sequence length="88" mass="10182">MCSYNHNNVRFNSSSFLSIQSSINRSDAIMIFVNYYDNEDDECKIVSGEKHADYEVLRALFDQFESINGNNGEFSSRKYHAPIAWDSK</sequence>
<keyword evidence="2" id="KW-1185">Reference proteome</keyword>